<accession>A0A024K134</accession>
<organism evidence="3">
    <name type="scientific">Mycobacterium triplex</name>
    <dbReference type="NCBI Taxonomy" id="47839"/>
    <lineage>
        <taxon>Bacteria</taxon>
        <taxon>Bacillati</taxon>
        <taxon>Actinomycetota</taxon>
        <taxon>Actinomycetes</taxon>
        <taxon>Mycobacteriales</taxon>
        <taxon>Mycobacteriaceae</taxon>
        <taxon>Mycobacterium</taxon>
        <taxon>Mycobacterium simiae complex</taxon>
    </lineage>
</organism>
<reference evidence="3" key="2">
    <citation type="submission" date="2014-04" db="EMBL/GenBank/DDBJ databases">
        <authorList>
            <person name="Urmite Genomes U."/>
        </authorList>
    </citation>
    <scope>NUCLEOTIDE SEQUENCE</scope>
    <source>
        <strain evidence="3">DSM 44626</strain>
    </source>
</reference>
<dbReference type="RefSeq" id="WP_051641360.1">
    <property type="nucleotide sequence ID" value="NZ_LQPY01000017.1"/>
</dbReference>
<keyword evidence="5" id="KW-1185">Reference proteome</keyword>
<dbReference type="GO" id="GO:0003677">
    <property type="term" value="F:DNA binding"/>
    <property type="evidence" value="ECO:0007669"/>
    <property type="project" value="InterPro"/>
</dbReference>
<name>A0A024K134_9MYCO</name>
<dbReference type="Proteomes" id="UP000193710">
    <property type="component" value="Unassembled WGS sequence"/>
</dbReference>
<evidence type="ECO:0000256" key="1">
    <source>
        <dbReference type="ARBA" id="ARBA00023172"/>
    </source>
</evidence>
<dbReference type="GO" id="GO:0015074">
    <property type="term" value="P:DNA integration"/>
    <property type="evidence" value="ECO:0007669"/>
    <property type="project" value="InterPro"/>
</dbReference>
<dbReference type="Proteomes" id="UP000028880">
    <property type="component" value="Unassembled WGS sequence"/>
</dbReference>
<keyword evidence="1" id="KW-0233">DNA recombination</keyword>
<evidence type="ECO:0000313" key="5">
    <source>
        <dbReference type="Proteomes" id="UP000193710"/>
    </source>
</evidence>
<dbReference type="SUPFAM" id="SSF56349">
    <property type="entry name" value="DNA breaking-rejoining enzymes"/>
    <property type="match status" value="1"/>
</dbReference>
<dbReference type="InterPro" id="IPR011010">
    <property type="entry name" value="DNA_brk_join_enz"/>
</dbReference>
<dbReference type="InterPro" id="IPR013762">
    <property type="entry name" value="Integrase-like_cat_sf"/>
</dbReference>
<reference evidence="3" key="1">
    <citation type="journal article" date="2014" name="Genome Announc.">
        <title>Draft Genome Sequence of Mycobacterium triplex DSM 44626.</title>
        <authorList>
            <person name="Sassi M."/>
            <person name="Croce O."/>
            <person name="Robert C."/>
            <person name="Raoult D."/>
            <person name="Drancourt M."/>
        </authorList>
    </citation>
    <scope>NUCLEOTIDE SEQUENCE [LARGE SCALE GENOMIC DNA]</scope>
    <source>
        <strain evidence="3">DSM 44626</strain>
    </source>
</reference>
<evidence type="ECO:0000313" key="4">
    <source>
        <dbReference type="EMBL" id="ORX04896.1"/>
    </source>
</evidence>
<reference evidence="4 5" key="3">
    <citation type="submission" date="2016-01" db="EMBL/GenBank/DDBJ databases">
        <title>The new phylogeny of the genus Mycobacterium.</title>
        <authorList>
            <person name="Tarcisio F."/>
            <person name="Conor M."/>
            <person name="Antonella G."/>
            <person name="Elisabetta G."/>
            <person name="Giulia F.S."/>
            <person name="Sara T."/>
            <person name="Anna F."/>
            <person name="Clotilde B."/>
            <person name="Roberto B."/>
            <person name="Veronica D.S."/>
            <person name="Fabio R."/>
            <person name="Monica P."/>
            <person name="Olivier J."/>
            <person name="Enrico T."/>
            <person name="Nicola S."/>
        </authorList>
    </citation>
    <scope>NUCLEOTIDE SEQUENCE [LARGE SCALE GENOMIC DNA]</scope>
    <source>
        <strain evidence="4 5">DSM 44626</strain>
    </source>
</reference>
<dbReference type="OrthoDB" id="1822491at2"/>
<dbReference type="Gene3D" id="1.10.443.10">
    <property type="entry name" value="Intergrase catalytic core"/>
    <property type="match status" value="1"/>
</dbReference>
<sequence length="93" mass="9853">MKLAGAIWPTMLSGCRYAGAPAEGMNVTNKGLPAYGLLVTFAGFTGLRAAELAGLEIRDLILTDTGGSVRVERTKTKRGGTWETESTKSDESM</sequence>
<protein>
    <submittedName>
        <fullName evidence="3">Phage integrase family protein</fullName>
    </submittedName>
</protein>
<proteinExistence type="predicted"/>
<evidence type="ECO:0000313" key="3">
    <source>
        <dbReference type="EMBL" id="CDO89539.1"/>
    </source>
</evidence>
<dbReference type="EMBL" id="HG964446">
    <property type="protein sequence ID" value="CDO89539.1"/>
    <property type="molecule type" value="Genomic_DNA"/>
</dbReference>
<dbReference type="PROSITE" id="PS51257">
    <property type="entry name" value="PROKAR_LIPOPROTEIN"/>
    <property type="match status" value="1"/>
</dbReference>
<dbReference type="AlphaFoldDB" id="A0A024K134"/>
<dbReference type="EMBL" id="LQPY01000017">
    <property type="protein sequence ID" value="ORX04896.1"/>
    <property type="molecule type" value="Genomic_DNA"/>
</dbReference>
<dbReference type="HOGENOM" id="CLU_2396549_0_0_11"/>
<evidence type="ECO:0000256" key="2">
    <source>
        <dbReference type="SAM" id="MobiDB-lite"/>
    </source>
</evidence>
<feature type="region of interest" description="Disordered" evidence="2">
    <location>
        <begin position="73"/>
        <end position="93"/>
    </location>
</feature>
<gene>
    <name evidence="4" type="ORF">AWC29_13470</name>
    <name evidence="3" type="ORF">BN973_03916</name>
</gene>
<dbReference type="GO" id="GO:0006310">
    <property type="term" value="P:DNA recombination"/>
    <property type="evidence" value="ECO:0007669"/>
    <property type="project" value="UniProtKB-KW"/>
</dbReference>